<dbReference type="Pfam" id="PF00534">
    <property type="entry name" value="Glycos_transf_1"/>
    <property type="match status" value="1"/>
</dbReference>
<keyword evidence="3" id="KW-1185">Reference proteome</keyword>
<evidence type="ECO:0000313" key="3">
    <source>
        <dbReference type="Proteomes" id="UP000001299"/>
    </source>
</evidence>
<dbReference type="SUPFAM" id="SSF53756">
    <property type="entry name" value="UDP-Glycosyltransferase/glycogen phosphorylase"/>
    <property type="match status" value="2"/>
</dbReference>
<keyword evidence="2" id="KW-0808">Transferase</keyword>
<evidence type="ECO:0000259" key="1">
    <source>
        <dbReference type="Pfam" id="PF00534"/>
    </source>
</evidence>
<sequence>MIKYKFMGQVSNEQVLEYYNKNRIDCFVHASELEGAPVSIMEAESAGIPIISTDVGGVKEMIDGNGFLLPINFTPVEMADKIVELLELPKEEREKLGKKSRQIWEEKLDAEKNAKEFVSFLGKEGGKKLKNIILITNGYPYLGSEIGFLQAELKELLKSFDVTIIACITTEIDDSKKRIFEANALKLLNSESLKGKVTFCEYTYKYSFLALIPCALSYFFDKRVKLERKEIVHSKNKMSIKLWESIKYYGEALAFYNWYSETFKTEFDKEDTIIYSFWNLPPVLGLCLNRNKIGISKILTRVHGYDYQDEQWGKRMRKPFAPVIDTLIDKMVFVCNTGKEYYCKRHSIDDSKCIVSFLGSGSYTPVENATRENEDIVASQSDDCHRIVSCASLIPLKRVNLIIEALGIVAEKHKGKDLEWIHFGDGVLREEIEQQATKVLGN</sequence>
<dbReference type="PANTHER" id="PTHR12526:SF630">
    <property type="entry name" value="GLYCOSYLTRANSFERASE"/>
    <property type="match status" value="1"/>
</dbReference>
<reference evidence="2 3" key="1">
    <citation type="journal article" date="2010" name="PLoS ONE">
        <title>The glycobiome of the rumen bacterium Butyrivibrio proteoclasticus B316(T) highlights adaptation to a polysaccharide-rich environment.</title>
        <authorList>
            <person name="Kelly W.J."/>
            <person name="Leahy S.C."/>
            <person name="Altermann E."/>
            <person name="Yeoman C.J."/>
            <person name="Dunne J.C."/>
            <person name="Kong Z."/>
            <person name="Pacheco D.M."/>
            <person name="Li D."/>
            <person name="Noel S.J."/>
            <person name="Moon C.D."/>
            <person name="Cookson A.L."/>
            <person name="Attwood G.T."/>
        </authorList>
    </citation>
    <scope>NUCLEOTIDE SEQUENCE [LARGE SCALE GENOMIC DNA]</scope>
    <source>
        <strain evidence="3">ATCC 51982 / DSM 14932 / B316</strain>
    </source>
</reference>
<proteinExistence type="predicted"/>
<dbReference type="AlphaFoldDB" id="E0RZF9"/>
<name>E0RZF9_BUTPB</name>
<feature type="domain" description="Glycosyl transferase family 1" evidence="1">
    <location>
        <begin position="4"/>
        <end position="102"/>
    </location>
</feature>
<dbReference type="Gene3D" id="3.40.50.2000">
    <property type="entry name" value="Glycogen Phosphorylase B"/>
    <property type="match status" value="3"/>
</dbReference>
<dbReference type="InterPro" id="IPR001296">
    <property type="entry name" value="Glyco_trans_1"/>
</dbReference>
<dbReference type="CAZy" id="GT4">
    <property type="family name" value="Glycosyltransferase Family 4"/>
</dbReference>
<dbReference type="HOGENOM" id="CLU_619207_0_0_9"/>
<dbReference type="KEGG" id="bpb:bpr_I0408"/>
<dbReference type="Proteomes" id="UP000001299">
    <property type="component" value="Chromosome 1"/>
</dbReference>
<organism evidence="2 3">
    <name type="scientific">Butyrivibrio proteoclasticus (strain ATCC 51982 / DSM 14932 / B316)</name>
    <name type="common">Clostridium proteoclasticum</name>
    <dbReference type="NCBI Taxonomy" id="515622"/>
    <lineage>
        <taxon>Bacteria</taxon>
        <taxon>Bacillati</taxon>
        <taxon>Bacillota</taxon>
        <taxon>Clostridia</taxon>
        <taxon>Lachnospirales</taxon>
        <taxon>Lachnospiraceae</taxon>
        <taxon>Butyrivibrio</taxon>
    </lineage>
</organism>
<dbReference type="STRING" id="515622.bpr_I0408"/>
<dbReference type="eggNOG" id="COG0438">
    <property type="taxonomic scope" value="Bacteria"/>
</dbReference>
<accession>E0RZF9</accession>
<gene>
    <name evidence="2" type="ordered locus">bpr_I0408</name>
</gene>
<dbReference type="PANTHER" id="PTHR12526">
    <property type="entry name" value="GLYCOSYLTRANSFERASE"/>
    <property type="match status" value="1"/>
</dbReference>
<protein>
    <submittedName>
        <fullName evidence="2">Glycosyl transferase GT4 family</fullName>
    </submittedName>
</protein>
<dbReference type="EMBL" id="CP001810">
    <property type="protein sequence ID" value="ADL33156.1"/>
    <property type="molecule type" value="Genomic_DNA"/>
</dbReference>
<dbReference type="RefSeq" id="WP_013279813.1">
    <property type="nucleotide sequence ID" value="NC_014387.1"/>
</dbReference>
<evidence type="ECO:0000313" key="2">
    <source>
        <dbReference type="EMBL" id="ADL33156.1"/>
    </source>
</evidence>
<dbReference type="GO" id="GO:0016757">
    <property type="term" value="F:glycosyltransferase activity"/>
    <property type="evidence" value="ECO:0007669"/>
    <property type="project" value="InterPro"/>
</dbReference>